<name>A0A917Z9I9_9ACTN</name>
<reference evidence="2" key="1">
    <citation type="journal article" date="2014" name="Int. J. Syst. Evol. Microbiol.">
        <title>Complete genome sequence of Corynebacterium casei LMG S-19264T (=DSM 44701T), isolated from a smear-ripened cheese.</title>
        <authorList>
            <consortium name="US DOE Joint Genome Institute (JGI-PGF)"/>
            <person name="Walter F."/>
            <person name="Albersmeier A."/>
            <person name="Kalinowski J."/>
            <person name="Ruckert C."/>
        </authorList>
    </citation>
    <scope>NUCLEOTIDE SEQUENCE</scope>
    <source>
        <strain evidence="2">CGMCC 4.7368</strain>
    </source>
</reference>
<organism evidence="2 3">
    <name type="scientific">Nonomuraea cavernae</name>
    <dbReference type="NCBI Taxonomy" id="2045107"/>
    <lineage>
        <taxon>Bacteria</taxon>
        <taxon>Bacillati</taxon>
        <taxon>Actinomycetota</taxon>
        <taxon>Actinomycetes</taxon>
        <taxon>Streptosporangiales</taxon>
        <taxon>Streptosporangiaceae</taxon>
        <taxon>Nonomuraea</taxon>
    </lineage>
</organism>
<keyword evidence="3" id="KW-1185">Reference proteome</keyword>
<accession>A0A917Z9I9</accession>
<evidence type="ECO:0000313" key="3">
    <source>
        <dbReference type="Proteomes" id="UP000646523"/>
    </source>
</evidence>
<evidence type="ECO:0000313" key="2">
    <source>
        <dbReference type="EMBL" id="GGO78146.1"/>
    </source>
</evidence>
<dbReference type="AlphaFoldDB" id="A0A917Z9I9"/>
<protein>
    <submittedName>
        <fullName evidence="2">Uncharacterized protein</fullName>
    </submittedName>
</protein>
<feature type="compositionally biased region" description="Basic and acidic residues" evidence="1">
    <location>
        <begin position="48"/>
        <end position="72"/>
    </location>
</feature>
<comment type="caution">
    <text evidence="2">The sequence shown here is derived from an EMBL/GenBank/DDBJ whole genome shotgun (WGS) entry which is preliminary data.</text>
</comment>
<dbReference type="EMBL" id="BMNH01000024">
    <property type="protein sequence ID" value="GGO78146.1"/>
    <property type="molecule type" value="Genomic_DNA"/>
</dbReference>
<reference evidence="2" key="2">
    <citation type="submission" date="2020-09" db="EMBL/GenBank/DDBJ databases">
        <authorList>
            <person name="Sun Q."/>
            <person name="Zhou Y."/>
        </authorList>
    </citation>
    <scope>NUCLEOTIDE SEQUENCE</scope>
    <source>
        <strain evidence="2">CGMCC 4.7368</strain>
    </source>
</reference>
<evidence type="ECO:0000256" key="1">
    <source>
        <dbReference type="SAM" id="MobiDB-lite"/>
    </source>
</evidence>
<gene>
    <name evidence="2" type="ORF">GCM10012289_59470</name>
</gene>
<proteinExistence type="predicted"/>
<feature type="compositionally biased region" description="Low complexity" evidence="1">
    <location>
        <begin position="1"/>
        <end position="17"/>
    </location>
</feature>
<feature type="region of interest" description="Disordered" evidence="1">
    <location>
        <begin position="126"/>
        <end position="166"/>
    </location>
</feature>
<feature type="compositionally biased region" description="Low complexity" evidence="1">
    <location>
        <begin position="131"/>
        <end position="145"/>
    </location>
</feature>
<sequence>MRVNNTATTRAATAAIAMPPGCGEPSCPPAVTRPATEAASSTPLRTRWRPESGADDAPKHRQDVLTPRRKEAAMATLKPVSSTTARAKPARAVYGTATSRAVAASATTTTSAVVLATESLIPRARTEPARTRVAAANSRNAARPRTLLHADSAKTRATRQAQPIAG</sequence>
<feature type="region of interest" description="Disordered" evidence="1">
    <location>
        <begin position="1"/>
        <end position="89"/>
    </location>
</feature>
<dbReference type="Proteomes" id="UP000646523">
    <property type="component" value="Unassembled WGS sequence"/>
</dbReference>